<evidence type="ECO:0000256" key="9">
    <source>
        <dbReference type="RuleBase" id="RU000461"/>
    </source>
</evidence>
<keyword evidence="5 9" id="KW-0479">Metal-binding</keyword>
<dbReference type="AlphaFoldDB" id="A0A8J5RGF7"/>
<evidence type="ECO:0000256" key="8">
    <source>
        <dbReference type="ARBA" id="ARBA00023033"/>
    </source>
</evidence>
<proteinExistence type="inferred from homology"/>
<dbReference type="InterPro" id="IPR001128">
    <property type="entry name" value="Cyt_P450"/>
</dbReference>
<evidence type="ECO:0008006" key="12">
    <source>
        <dbReference type="Google" id="ProtNLM"/>
    </source>
</evidence>
<dbReference type="GO" id="GO:0020037">
    <property type="term" value="F:heme binding"/>
    <property type="evidence" value="ECO:0007669"/>
    <property type="project" value="InterPro"/>
</dbReference>
<comment type="similarity">
    <text evidence="3 9">Belongs to the cytochrome P450 family.</text>
</comment>
<comment type="caution">
    <text evidence="10">The sequence shown here is derived from an EMBL/GenBank/DDBJ whole genome shotgun (WGS) entry which is preliminary data.</text>
</comment>
<dbReference type="PANTHER" id="PTHR47955:SF14">
    <property type="entry name" value="OS01G0543600 PROTEIN"/>
    <property type="match status" value="1"/>
</dbReference>
<reference evidence="10" key="2">
    <citation type="submission" date="2021-02" db="EMBL/GenBank/DDBJ databases">
        <authorList>
            <person name="Kimball J.A."/>
            <person name="Haas M.W."/>
            <person name="Macchietto M."/>
            <person name="Kono T."/>
            <person name="Duquette J."/>
            <person name="Shao M."/>
        </authorList>
    </citation>
    <scope>NUCLEOTIDE SEQUENCE</scope>
    <source>
        <tissue evidence="10">Fresh leaf tissue</tissue>
    </source>
</reference>
<dbReference type="PANTHER" id="PTHR47955">
    <property type="entry name" value="CYTOCHROME P450 FAMILY 71 PROTEIN"/>
    <property type="match status" value="1"/>
</dbReference>
<dbReference type="GO" id="GO:0004497">
    <property type="term" value="F:monooxygenase activity"/>
    <property type="evidence" value="ECO:0007669"/>
    <property type="project" value="UniProtKB-KW"/>
</dbReference>
<keyword evidence="8 9" id="KW-0503">Monooxygenase</keyword>
<comment type="cofactor">
    <cofactor evidence="1">
        <name>heme</name>
        <dbReference type="ChEBI" id="CHEBI:30413"/>
    </cofactor>
</comment>
<accession>A0A8J5RGF7</accession>
<evidence type="ECO:0000256" key="2">
    <source>
        <dbReference type="ARBA" id="ARBA00005179"/>
    </source>
</evidence>
<evidence type="ECO:0000256" key="1">
    <source>
        <dbReference type="ARBA" id="ARBA00001971"/>
    </source>
</evidence>
<reference evidence="10" key="1">
    <citation type="journal article" date="2021" name="bioRxiv">
        <title>Whole Genome Assembly and Annotation of Northern Wild Rice, Zizania palustris L., Supports a Whole Genome Duplication in the Zizania Genus.</title>
        <authorList>
            <person name="Haas M."/>
            <person name="Kono T."/>
            <person name="Macchietto M."/>
            <person name="Millas R."/>
            <person name="McGilp L."/>
            <person name="Shao M."/>
            <person name="Duquette J."/>
            <person name="Hirsch C.N."/>
            <person name="Kimball J."/>
        </authorList>
    </citation>
    <scope>NUCLEOTIDE SEQUENCE</scope>
    <source>
        <tissue evidence="10">Fresh leaf tissue</tissue>
    </source>
</reference>
<evidence type="ECO:0000256" key="5">
    <source>
        <dbReference type="ARBA" id="ARBA00022723"/>
    </source>
</evidence>
<keyword evidence="11" id="KW-1185">Reference proteome</keyword>
<keyword evidence="7 9" id="KW-0408">Iron</keyword>
<dbReference type="OrthoDB" id="1470350at2759"/>
<evidence type="ECO:0000256" key="7">
    <source>
        <dbReference type="ARBA" id="ARBA00023004"/>
    </source>
</evidence>
<evidence type="ECO:0000256" key="3">
    <source>
        <dbReference type="ARBA" id="ARBA00010617"/>
    </source>
</evidence>
<name>A0A8J5RGF7_ZIZPA</name>
<dbReference type="EMBL" id="JAAALK010000290">
    <property type="protein sequence ID" value="KAG8046297.1"/>
    <property type="molecule type" value="Genomic_DNA"/>
</dbReference>
<evidence type="ECO:0000313" key="11">
    <source>
        <dbReference type="Proteomes" id="UP000729402"/>
    </source>
</evidence>
<evidence type="ECO:0000313" key="10">
    <source>
        <dbReference type="EMBL" id="KAG8046297.1"/>
    </source>
</evidence>
<keyword evidence="4 9" id="KW-0349">Heme</keyword>
<protein>
    <recommendedName>
        <fullName evidence="12">Cytochrome P450</fullName>
    </recommendedName>
</protein>
<sequence>MQAMILQVFFHEKLMASMAEAPLPPYVLLLLLLVMVLPYCLFAGTRRSSAASSSRCNLPPSPPRLPVIGHMHLVGSNPHVSLDKLSKEYAADGGLMLLQLGQVRNLVVSSSRAAEAVLRTHDHVFASRPPSAIADILANGSSNIAFAPYSEYWRQARKLVATHLLSAKKVSSLRRAREAEVSVAIAKIQEAVAAGATVDMSELLGSYVNDVLCRAVSGESFREDGRNKLFRELAAGNSAQYAGFHLEDYFPSLAKVNLLRGVVSSKTKKLKERWDKLLDEIIHDHANKSPPLHHHQDADFVDVLLSRQQEYNLTKQNVNAILMDMFAAGSDTSYIVLEFALAELMRKPRLMAKLQAEVRNRNSTDQLVSEEHLMNSMPFLKAVVKETLRLHPPVPLLLPRVSMARCDDVNGYTIPADTRVIVNAWALGRDARYWEDPEEFMPERWFVDSTNDADFIGGLDFRLLPFGAGRRVCPGTNFGMASVEIMLASLVSCFDWELPAGMEEDDVDLTGVFGLTMFRKEKLYLVPRQHNTAS</sequence>
<evidence type="ECO:0000256" key="4">
    <source>
        <dbReference type="ARBA" id="ARBA00022617"/>
    </source>
</evidence>
<dbReference type="PROSITE" id="PS00086">
    <property type="entry name" value="CYTOCHROME_P450"/>
    <property type="match status" value="1"/>
</dbReference>
<gene>
    <name evidence="10" type="ORF">GUJ93_ZPchr0008g13542</name>
</gene>
<comment type="pathway">
    <text evidence="2">Secondary metabolite biosynthesis.</text>
</comment>
<dbReference type="FunFam" id="1.10.630.10:FF:000055">
    <property type="entry name" value="Cytochrome P450 71A26"/>
    <property type="match status" value="1"/>
</dbReference>
<dbReference type="Pfam" id="PF00067">
    <property type="entry name" value="p450"/>
    <property type="match status" value="1"/>
</dbReference>
<organism evidence="10 11">
    <name type="scientific">Zizania palustris</name>
    <name type="common">Northern wild rice</name>
    <dbReference type="NCBI Taxonomy" id="103762"/>
    <lineage>
        <taxon>Eukaryota</taxon>
        <taxon>Viridiplantae</taxon>
        <taxon>Streptophyta</taxon>
        <taxon>Embryophyta</taxon>
        <taxon>Tracheophyta</taxon>
        <taxon>Spermatophyta</taxon>
        <taxon>Magnoliopsida</taxon>
        <taxon>Liliopsida</taxon>
        <taxon>Poales</taxon>
        <taxon>Poaceae</taxon>
        <taxon>BOP clade</taxon>
        <taxon>Oryzoideae</taxon>
        <taxon>Oryzeae</taxon>
        <taxon>Zizaniinae</taxon>
        <taxon>Zizania</taxon>
    </lineage>
</organism>
<dbReference type="GO" id="GO:0005506">
    <property type="term" value="F:iron ion binding"/>
    <property type="evidence" value="ECO:0007669"/>
    <property type="project" value="InterPro"/>
</dbReference>
<evidence type="ECO:0000256" key="6">
    <source>
        <dbReference type="ARBA" id="ARBA00023002"/>
    </source>
</evidence>
<dbReference type="InterPro" id="IPR017972">
    <property type="entry name" value="Cyt_P450_CS"/>
</dbReference>
<dbReference type="CDD" id="cd11072">
    <property type="entry name" value="CYP71-like"/>
    <property type="match status" value="1"/>
</dbReference>
<dbReference type="Proteomes" id="UP000729402">
    <property type="component" value="Unassembled WGS sequence"/>
</dbReference>
<keyword evidence="6 9" id="KW-0560">Oxidoreductase</keyword>
<dbReference type="GO" id="GO:0016705">
    <property type="term" value="F:oxidoreductase activity, acting on paired donors, with incorporation or reduction of molecular oxygen"/>
    <property type="evidence" value="ECO:0007669"/>
    <property type="project" value="InterPro"/>
</dbReference>